<evidence type="ECO:0000313" key="8">
    <source>
        <dbReference type="Proteomes" id="UP000275348"/>
    </source>
</evidence>
<dbReference type="Gene3D" id="3.40.50.12780">
    <property type="entry name" value="N-terminal domain of ligase-like"/>
    <property type="match status" value="1"/>
</dbReference>
<name>A0A3L9MEJ1_9FLAO</name>
<dbReference type="GO" id="GO:0005524">
    <property type="term" value="F:ATP binding"/>
    <property type="evidence" value="ECO:0007669"/>
    <property type="project" value="UniProtKB-KW"/>
</dbReference>
<keyword evidence="7" id="KW-0032">Aminotransferase</keyword>
<dbReference type="InterPro" id="IPR020845">
    <property type="entry name" value="AMP-binding_CS"/>
</dbReference>
<evidence type="ECO:0000259" key="6">
    <source>
        <dbReference type="Pfam" id="PF13193"/>
    </source>
</evidence>
<evidence type="ECO:0000313" key="7">
    <source>
        <dbReference type="EMBL" id="RLZ11497.1"/>
    </source>
</evidence>
<dbReference type="InterPro" id="IPR025110">
    <property type="entry name" value="AMP-bd_C"/>
</dbReference>
<reference evidence="7 8" key="1">
    <citation type="submission" date="2018-10" db="EMBL/GenBank/DDBJ databases">
        <authorList>
            <person name="Chen X."/>
        </authorList>
    </citation>
    <scope>NUCLEOTIDE SEQUENCE [LARGE SCALE GENOMIC DNA]</scope>
    <source>
        <strain evidence="7 8">YIM 102668</strain>
    </source>
</reference>
<dbReference type="EMBL" id="RDOJ01000005">
    <property type="protein sequence ID" value="RLZ11497.1"/>
    <property type="molecule type" value="Genomic_DNA"/>
</dbReference>
<dbReference type="PANTHER" id="PTHR43605:SF10">
    <property type="entry name" value="ACYL-COA SYNTHETASE MEDIUM CHAIN FAMILY MEMBER 3"/>
    <property type="match status" value="1"/>
</dbReference>
<dbReference type="AlphaFoldDB" id="A0A3L9MEJ1"/>
<evidence type="ECO:0000256" key="3">
    <source>
        <dbReference type="ARBA" id="ARBA00022741"/>
    </source>
</evidence>
<keyword evidence="3" id="KW-0547">Nucleotide-binding</keyword>
<feature type="domain" description="AMP-dependent synthetase/ligase" evidence="5">
    <location>
        <begin position="55"/>
        <end position="407"/>
    </location>
</feature>
<dbReference type="GO" id="GO:0006633">
    <property type="term" value="P:fatty acid biosynthetic process"/>
    <property type="evidence" value="ECO:0007669"/>
    <property type="project" value="TreeGrafter"/>
</dbReference>
<accession>A0A3L9MEJ1</accession>
<dbReference type="GO" id="GO:0016405">
    <property type="term" value="F:CoA-ligase activity"/>
    <property type="evidence" value="ECO:0007669"/>
    <property type="project" value="UniProtKB-ARBA"/>
</dbReference>
<keyword evidence="8" id="KW-1185">Reference proteome</keyword>
<dbReference type="InterPro" id="IPR000873">
    <property type="entry name" value="AMP-dep_synth/lig_dom"/>
</dbReference>
<sequence length="565" mass="64447">MTELQLFTTIRETIDSENYAQLRNIPLFKPKYFNWVRDVFEPYNVQQLGDQLGLIWKYNDLEEKYTFKDLSDKSNQFLNYLRDHGVEAGDKMISQIPLLPCTWISYLACIKGGFVIIPAAVTLEERDLKFRFESAFPKVALADPTNADKIDKAESYFEEKIKVKIITEGTREGWVSLSDLYLGDTSSVAENTQADDNLFYFFTSGTTGMPKVVVHTHYTYPLGSFTTSSWVGMKQGDVHYNISQPGWAKFFWSSFFAPWNMGTTILGFHSDRFVAEDQLKALEDYKVNTFCAPPTALRSLILEDLTKYNFNLRQCVAAGEPLNPEIIDVWKNATGITIRDGYGQTETTASIVNLPNEPVKFGSMGKPTFLYDVVIADDEGDEVPISEEGNICIKFDENVINGVFKTYLIQLDKMKQVFKHGLYYTGDKAYKDEDGYVWFVGRDDDVIKASDFRVGPFEVESVLLEHDAIVEAAVVASPHPTRSAAVKAFVILNKDYVPTKELAEELFKFSEDNLARYKIPRIVQFVETLPKTISGKIRRVELRANEALDKQNKTEIENEFYHSKY</sequence>
<dbReference type="Proteomes" id="UP000275348">
    <property type="component" value="Unassembled WGS sequence"/>
</dbReference>
<dbReference type="OrthoDB" id="9765680at2"/>
<dbReference type="InterPro" id="IPR051087">
    <property type="entry name" value="Mitochondrial_ACSM"/>
</dbReference>
<evidence type="ECO:0000259" key="5">
    <source>
        <dbReference type="Pfam" id="PF00501"/>
    </source>
</evidence>
<dbReference type="GO" id="GO:0015645">
    <property type="term" value="F:fatty acid ligase activity"/>
    <property type="evidence" value="ECO:0007669"/>
    <property type="project" value="TreeGrafter"/>
</dbReference>
<dbReference type="GO" id="GO:0004321">
    <property type="term" value="F:fatty-acyl-CoA synthase activity"/>
    <property type="evidence" value="ECO:0007669"/>
    <property type="project" value="TreeGrafter"/>
</dbReference>
<dbReference type="PROSITE" id="PS00455">
    <property type="entry name" value="AMP_BINDING"/>
    <property type="match status" value="1"/>
</dbReference>
<dbReference type="Pfam" id="PF00501">
    <property type="entry name" value="AMP-binding"/>
    <property type="match status" value="1"/>
</dbReference>
<gene>
    <name evidence="7" type="ORF">EAH69_05505</name>
</gene>
<dbReference type="RefSeq" id="WP_121934177.1">
    <property type="nucleotide sequence ID" value="NZ_RDOJ01000005.1"/>
</dbReference>
<protein>
    <submittedName>
        <fullName evidence="7">Branched-chain amino acid aminotransferase</fullName>
    </submittedName>
</protein>
<comment type="caution">
    <text evidence="7">The sequence shown here is derived from an EMBL/GenBank/DDBJ whole genome shotgun (WGS) entry which is preliminary data.</text>
</comment>
<dbReference type="InterPro" id="IPR045851">
    <property type="entry name" value="AMP-bd_C_sf"/>
</dbReference>
<dbReference type="SUPFAM" id="SSF56801">
    <property type="entry name" value="Acetyl-CoA synthetase-like"/>
    <property type="match status" value="1"/>
</dbReference>
<evidence type="ECO:0000256" key="2">
    <source>
        <dbReference type="ARBA" id="ARBA00022598"/>
    </source>
</evidence>
<comment type="similarity">
    <text evidence="1">Belongs to the ATP-dependent AMP-binding enzyme family.</text>
</comment>
<evidence type="ECO:0000256" key="4">
    <source>
        <dbReference type="ARBA" id="ARBA00022840"/>
    </source>
</evidence>
<keyword evidence="2" id="KW-0436">Ligase</keyword>
<dbReference type="InterPro" id="IPR042099">
    <property type="entry name" value="ANL_N_sf"/>
</dbReference>
<dbReference type="GO" id="GO:0008483">
    <property type="term" value="F:transaminase activity"/>
    <property type="evidence" value="ECO:0007669"/>
    <property type="project" value="UniProtKB-KW"/>
</dbReference>
<feature type="domain" description="AMP-binding enzyme C-terminal" evidence="6">
    <location>
        <begin position="458"/>
        <end position="536"/>
    </location>
</feature>
<dbReference type="Gene3D" id="3.30.300.30">
    <property type="match status" value="1"/>
</dbReference>
<dbReference type="Pfam" id="PF13193">
    <property type="entry name" value="AMP-binding_C"/>
    <property type="match status" value="1"/>
</dbReference>
<keyword evidence="7" id="KW-0808">Transferase</keyword>
<dbReference type="PANTHER" id="PTHR43605">
    <property type="entry name" value="ACYL-COENZYME A SYNTHETASE"/>
    <property type="match status" value="1"/>
</dbReference>
<dbReference type="GO" id="GO:0006637">
    <property type="term" value="P:acyl-CoA metabolic process"/>
    <property type="evidence" value="ECO:0007669"/>
    <property type="project" value="TreeGrafter"/>
</dbReference>
<evidence type="ECO:0000256" key="1">
    <source>
        <dbReference type="ARBA" id="ARBA00006432"/>
    </source>
</evidence>
<proteinExistence type="inferred from homology"/>
<organism evidence="7 8">
    <name type="scientific">Faecalibacter macacae</name>
    <dbReference type="NCBI Taxonomy" id="1859289"/>
    <lineage>
        <taxon>Bacteria</taxon>
        <taxon>Pseudomonadati</taxon>
        <taxon>Bacteroidota</taxon>
        <taxon>Flavobacteriia</taxon>
        <taxon>Flavobacteriales</taxon>
        <taxon>Weeksellaceae</taxon>
        <taxon>Faecalibacter</taxon>
    </lineage>
</organism>
<keyword evidence="4" id="KW-0067">ATP-binding</keyword>